<dbReference type="Gene3D" id="1.10.287.540">
    <property type="entry name" value="Helix hairpin bin"/>
    <property type="match status" value="1"/>
</dbReference>
<comment type="caution">
    <text evidence="1">The sequence shown here is derived from an EMBL/GenBank/DDBJ whole genome shotgun (WGS) entry which is preliminary data.</text>
</comment>
<dbReference type="SUPFAM" id="SSF53335">
    <property type="entry name" value="S-adenosyl-L-methionine-dependent methyltransferases"/>
    <property type="match status" value="1"/>
</dbReference>
<name>A0ABN2S2G4_9ACTN</name>
<keyword evidence="2" id="KW-1185">Reference proteome</keyword>
<accession>A0ABN2S2G4</accession>
<dbReference type="Pfam" id="PF11599">
    <property type="entry name" value="AviRa"/>
    <property type="match status" value="1"/>
</dbReference>
<protein>
    <recommendedName>
        <fullName evidence="3">rRNA methyltransferase</fullName>
    </recommendedName>
</protein>
<dbReference type="InterPro" id="IPR029063">
    <property type="entry name" value="SAM-dependent_MTases_sf"/>
</dbReference>
<dbReference type="EMBL" id="BAAAPC010000001">
    <property type="protein sequence ID" value="GAA1979260.1"/>
    <property type="molecule type" value="Genomic_DNA"/>
</dbReference>
<dbReference type="RefSeq" id="WP_344103295.1">
    <property type="nucleotide sequence ID" value="NZ_BAAAPC010000001.1"/>
</dbReference>
<proteinExistence type="predicted"/>
<evidence type="ECO:0000313" key="2">
    <source>
        <dbReference type="Proteomes" id="UP001501585"/>
    </source>
</evidence>
<dbReference type="InterPro" id="IPR024268">
    <property type="entry name" value="AviRa"/>
</dbReference>
<sequence length="246" mass="26192">MTYRYATERADRSDLATGHVLRSAPGHPGFPVRLADELFQRAASHLGAGPQGLWDPCCGSGYLATVLGLLHRDRLTHILATDVDPDALGIAARNLALVTACGLAERERELRDGAREFGKPAFLERAEAARRLAARLAALGGDLPHAVRPGDAFAPDPPALPDHPVDLVVTDVPYGDLTHWSGAAPASGTEPLPELLRSLASVLPDHAVLAVTARTRKIPLPEGVRALERVRAGNRAAVLLQALQLR</sequence>
<evidence type="ECO:0008006" key="3">
    <source>
        <dbReference type="Google" id="ProtNLM"/>
    </source>
</evidence>
<dbReference type="Gene3D" id="3.40.50.150">
    <property type="entry name" value="Vaccinia Virus protein VP39"/>
    <property type="match status" value="1"/>
</dbReference>
<gene>
    <name evidence="1" type="ORF">GCM10009799_00500</name>
</gene>
<dbReference type="Proteomes" id="UP001501585">
    <property type="component" value="Unassembled WGS sequence"/>
</dbReference>
<reference evidence="1 2" key="1">
    <citation type="journal article" date="2019" name="Int. J. Syst. Evol. Microbiol.">
        <title>The Global Catalogue of Microorganisms (GCM) 10K type strain sequencing project: providing services to taxonomists for standard genome sequencing and annotation.</title>
        <authorList>
            <consortium name="The Broad Institute Genomics Platform"/>
            <consortium name="The Broad Institute Genome Sequencing Center for Infectious Disease"/>
            <person name="Wu L."/>
            <person name="Ma J."/>
        </authorList>
    </citation>
    <scope>NUCLEOTIDE SEQUENCE [LARGE SCALE GENOMIC DNA]</scope>
    <source>
        <strain evidence="1 2">JCM 15313</strain>
    </source>
</reference>
<organism evidence="1 2">
    <name type="scientific">Nocardiopsis rhodophaea</name>
    <dbReference type="NCBI Taxonomy" id="280238"/>
    <lineage>
        <taxon>Bacteria</taxon>
        <taxon>Bacillati</taxon>
        <taxon>Actinomycetota</taxon>
        <taxon>Actinomycetes</taxon>
        <taxon>Streptosporangiales</taxon>
        <taxon>Nocardiopsidaceae</taxon>
        <taxon>Nocardiopsis</taxon>
    </lineage>
</organism>
<evidence type="ECO:0000313" key="1">
    <source>
        <dbReference type="EMBL" id="GAA1979260.1"/>
    </source>
</evidence>